<name>A0ABN1YRS1_9MICO</name>
<protein>
    <submittedName>
        <fullName evidence="2">Uncharacterized protein</fullName>
    </submittedName>
</protein>
<evidence type="ECO:0000313" key="2">
    <source>
        <dbReference type="EMBL" id="GAA1421056.1"/>
    </source>
</evidence>
<accession>A0ABN1YRS1</accession>
<dbReference type="EMBL" id="BAAAKK010000003">
    <property type="protein sequence ID" value="GAA1421056.1"/>
    <property type="molecule type" value="Genomic_DNA"/>
</dbReference>
<evidence type="ECO:0000256" key="1">
    <source>
        <dbReference type="SAM" id="MobiDB-lite"/>
    </source>
</evidence>
<sequence length="86" mass="8771">MVVAPGDRDGDVLVGREHGVESPLLSDGGQIDAGVEGAPCSVERVALAAAMAVDSLLNTAPAAVQRVAGEADDVERVPPPRRSRSL</sequence>
<organism evidence="2 3">
    <name type="scientific">Agrococcus citreus</name>
    <dbReference type="NCBI Taxonomy" id="84643"/>
    <lineage>
        <taxon>Bacteria</taxon>
        <taxon>Bacillati</taxon>
        <taxon>Actinomycetota</taxon>
        <taxon>Actinomycetes</taxon>
        <taxon>Micrococcales</taxon>
        <taxon>Microbacteriaceae</taxon>
        <taxon>Agrococcus</taxon>
    </lineage>
</organism>
<evidence type="ECO:0000313" key="3">
    <source>
        <dbReference type="Proteomes" id="UP001501266"/>
    </source>
</evidence>
<gene>
    <name evidence="2" type="ORF">GCM10009640_11270</name>
</gene>
<comment type="caution">
    <text evidence="2">The sequence shown here is derived from an EMBL/GenBank/DDBJ whole genome shotgun (WGS) entry which is preliminary data.</text>
</comment>
<feature type="region of interest" description="Disordered" evidence="1">
    <location>
        <begin position="67"/>
        <end position="86"/>
    </location>
</feature>
<keyword evidence="3" id="KW-1185">Reference proteome</keyword>
<dbReference type="Proteomes" id="UP001501266">
    <property type="component" value="Unassembled WGS sequence"/>
</dbReference>
<reference evidence="2 3" key="1">
    <citation type="journal article" date="2019" name="Int. J. Syst. Evol. Microbiol.">
        <title>The Global Catalogue of Microorganisms (GCM) 10K type strain sequencing project: providing services to taxonomists for standard genome sequencing and annotation.</title>
        <authorList>
            <consortium name="The Broad Institute Genomics Platform"/>
            <consortium name="The Broad Institute Genome Sequencing Center for Infectious Disease"/>
            <person name="Wu L."/>
            <person name="Ma J."/>
        </authorList>
    </citation>
    <scope>NUCLEOTIDE SEQUENCE [LARGE SCALE GENOMIC DNA]</scope>
    <source>
        <strain evidence="2 3">JCM 12398</strain>
    </source>
</reference>
<proteinExistence type="predicted"/>